<dbReference type="GO" id="GO:0016747">
    <property type="term" value="F:acyltransferase activity, transferring groups other than amino-acyl groups"/>
    <property type="evidence" value="ECO:0007669"/>
    <property type="project" value="InterPro"/>
</dbReference>
<feature type="transmembrane region" description="Helical" evidence="2">
    <location>
        <begin position="12"/>
        <end position="31"/>
    </location>
</feature>
<accession>A0A838BRJ1</accession>
<evidence type="ECO:0000313" key="5">
    <source>
        <dbReference type="Proteomes" id="UP000572984"/>
    </source>
</evidence>
<dbReference type="RefSeq" id="WP_181053585.1">
    <property type="nucleotide sequence ID" value="NZ_JACDXJ010000001.1"/>
</dbReference>
<comment type="caution">
    <text evidence="4">The sequence shown here is derived from an EMBL/GenBank/DDBJ whole genome shotgun (WGS) entry which is preliminary data.</text>
</comment>
<dbReference type="InterPro" id="IPR050879">
    <property type="entry name" value="Acyltransferase_3"/>
</dbReference>
<evidence type="ECO:0000313" key="4">
    <source>
        <dbReference type="EMBL" id="MBA1158167.1"/>
    </source>
</evidence>
<sequence>MPHAQRNAPLEALRGLAAIIVLLWHTMLGFFPSKSGIFDGFDPDKAAVGKIWFGLIYGTPAVVFFFVLSGYVLTRGFFLSQNPFIILRGAVKRWPRLAGTVTVATLTSSILFALGLYHYQEAGRITGSPWLATFATGAMTAFTPSIWDAFTQGSYFTFFRGDAYYDTSLWTMRYEFIGSFIAFGLALLLSPIRRLRPLVAAALLGVVAILCHFASPYFVAFPVGVMLAALMPEKRLNIPTWGAVSMIILAIYLWGYTGRGVGAFAPLNMILPNMPSLWLSYVYMIGAVLMIVAVESTFALRQFLSKRWALLLGQFSFPLYLIHVLVLCSIGSLTLVLTNSMIRPPYPNIIAAAVTIAASMIFALPLVLFERWWVRLVNRESDRLLSPHMSSYDQGERQTHSRSLSKASELM</sequence>
<proteinExistence type="predicted"/>
<organism evidence="4 5">
    <name type="scientific">Microvirga mediterraneensis</name>
    <dbReference type="NCBI Taxonomy" id="2754695"/>
    <lineage>
        <taxon>Bacteria</taxon>
        <taxon>Pseudomonadati</taxon>
        <taxon>Pseudomonadota</taxon>
        <taxon>Alphaproteobacteria</taxon>
        <taxon>Hyphomicrobiales</taxon>
        <taxon>Methylobacteriaceae</taxon>
        <taxon>Microvirga</taxon>
    </lineage>
</organism>
<name>A0A838BRJ1_9HYPH</name>
<dbReference type="Proteomes" id="UP000572984">
    <property type="component" value="Unassembled WGS sequence"/>
</dbReference>
<keyword evidence="2" id="KW-1133">Transmembrane helix</keyword>
<feature type="transmembrane region" description="Helical" evidence="2">
    <location>
        <begin position="198"/>
        <end position="231"/>
    </location>
</feature>
<dbReference type="InterPro" id="IPR002656">
    <property type="entry name" value="Acyl_transf_3_dom"/>
</dbReference>
<keyword evidence="5" id="KW-1185">Reference proteome</keyword>
<evidence type="ECO:0000256" key="1">
    <source>
        <dbReference type="SAM" id="MobiDB-lite"/>
    </source>
</evidence>
<feature type="transmembrane region" description="Helical" evidence="2">
    <location>
        <begin position="319"/>
        <end position="337"/>
    </location>
</feature>
<dbReference type="Pfam" id="PF01757">
    <property type="entry name" value="Acyl_transf_3"/>
    <property type="match status" value="1"/>
</dbReference>
<feature type="transmembrane region" description="Helical" evidence="2">
    <location>
        <begin position="238"/>
        <end position="257"/>
    </location>
</feature>
<feature type="transmembrane region" description="Helical" evidence="2">
    <location>
        <begin position="51"/>
        <end position="73"/>
    </location>
</feature>
<feature type="domain" description="Acyltransferase 3" evidence="3">
    <location>
        <begin position="10"/>
        <end position="364"/>
    </location>
</feature>
<protein>
    <submittedName>
        <fullName evidence="4">Acyltransferase</fullName>
    </submittedName>
</protein>
<dbReference type="AlphaFoldDB" id="A0A838BRJ1"/>
<feature type="transmembrane region" description="Helical" evidence="2">
    <location>
        <begin position="277"/>
        <end position="298"/>
    </location>
</feature>
<reference evidence="4 5" key="1">
    <citation type="submission" date="2020-07" db="EMBL/GenBank/DDBJ databases">
        <title>Draft genome and description of Microvirga mediterraneensis Marseille-Q2068 sp. nov.</title>
        <authorList>
            <person name="Boxberger M."/>
        </authorList>
    </citation>
    <scope>NUCLEOTIDE SEQUENCE [LARGE SCALE GENOMIC DNA]</scope>
    <source>
        <strain evidence="4 5">Marseille-Q2068</strain>
    </source>
</reference>
<dbReference type="EMBL" id="JACDXJ010000001">
    <property type="protein sequence ID" value="MBA1158167.1"/>
    <property type="molecule type" value="Genomic_DNA"/>
</dbReference>
<keyword evidence="2" id="KW-0472">Membrane</keyword>
<feature type="transmembrane region" description="Helical" evidence="2">
    <location>
        <begin position="94"/>
        <end position="118"/>
    </location>
</feature>
<keyword evidence="4" id="KW-0808">Transferase</keyword>
<feature type="region of interest" description="Disordered" evidence="1">
    <location>
        <begin position="390"/>
        <end position="411"/>
    </location>
</feature>
<gene>
    <name evidence="4" type="ORF">H0S73_18825</name>
</gene>
<evidence type="ECO:0000259" key="3">
    <source>
        <dbReference type="Pfam" id="PF01757"/>
    </source>
</evidence>
<dbReference type="PANTHER" id="PTHR23028:SF134">
    <property type="entry name" value="PUTATIVE (AFU_ORTHOLOGUE AFUA_4G08520)-RELATED"/>
    <property type="match status" value="1"/>
</dbReference>
<feature type="transmembrane region" description="Helical" evidence="2">
    <location>
        <begin position="171"/>
        <end position="192"/>
    </location>
</feature>
<evidence type="ECO:0000256" key="2">
    <source>
        <dbReference type="SAM" id="Phobius"/>
    </source>
</evidence>
<feature type="transmembrane region" description="Helical" evidence="2">
    <location>
        <begin position="349"/>
        <end position="369"/>
    </location>
</feature>
<keyword evidence="2" id="KW-0812">Transmembrane</keyword>
<keyword evidence="4" id="KW-0012">Acyltransferase</keyword>
<dbReference type="PANTHER" id="PTHR23028">
    <property type="entry name" value="ACETYLTRANSFERASE"/>
    <property type="match status" value="1"/>
</dbReference>
<feature type="compositionally biased region" description="Polar residues" evidence="1">
    <location>
        <begin position="401"/>
        <end position="411"/>
    </location>
</feature>